<reference evidence="9" key="1">
    <citation type="journal article" date="2019" name="Nat. Commun.">
        <title>Expansion of phycobilisome linker gene families in mesophilic red algae.</title>
        <authorList>
            <person name="Lee J."/>
            <person name="Kim D."/>
            <person name="Bhattacharya D."/>
            <person name="Yoon H.S."/>
        </authorList>
    </citation>
    <scope>NUCLEOTIDE SEQUENCE [LARGE SCALE GENOMIC DNA]</scope>
    <source>
        <strain evidence="9">CCMP 1328</strain>
    </source>
</reference>
<dbReference type="GO" id="GO:0042795">
    <property type="term" value="P:snRNA transcription by RNA polymerase II"/>
    <property type="evidence" value="ECO:0007669"/>
    <property type="project" value="TreeGrafter"/>
</dbReference>
<organism evidence="8 9">
    <name type="scientific">Porphyridium purpureum</name>
    <name type="common">Red alga</name>
    <name type="synonym">Porphyridium cruentum</name>
    <dbReference type="NCBI Taxonomy" id="35688"/>
    <lineage>
        <taxon>Eukaryota</taxon>
        <taxon>Rhodophyta</taxon>
        <taxon>Bangiophyceae</taxon>
        <taxon>Porphyridiales</taxon>
        <taxon>Porphyridiaceae</taxon>
        <taxon>Porphyridium</taxon>
    </lineage>
</organism>
<dbReference type="InterPro" id="IPR001005">
    <property type="entry name" value="SANT/Myb"/>
</dbReference>
<dbReference type="InterPro" id="IPR017930">
    <property type="entry name" value="Myb_dom"/>
</dbReference>
<dbReference type="GO" id="GO:0042796">
    <property type="term" value="P:snRNA transcription by RNA polymerase III"/>
    <property type="evidence" value="ECO:0007669"/>
    <property type="project" value="TreeGrafter"/>
</dbReference>
<dbReference type="OrthoDB" id="2143914at2759"/>
<name>A0A5J4YMN4_PORPP</name>
<evidence type="ECO:0000313" key="8">
    <source>
        <dbReference type="EMBL" id="KAA8492415.1"/>
    </source>
</evidence>
<feature type="region of interest" description="Disordered" evidence="5">
    <location>
        <begin position="450"/>
        <end position="469"/>
    </location>
</feature>
<dbReference type="PROSITE" id="PS50090">
    <property type="entry name" value="MYB_LIKE"/>
    <property type="match status" value="1"/>
</dbReference>
<feature type="region of interest" description="Disordered" evidence="5">
    <location>
        <begin position="208"/>
        <end position="274"/>
    </location>
</feature>
<dbReference type="Pfam" id="PF00249">
    <property type="entry name" value="Myb_DNA-binding"/>
    <property type="match status" value="1"/>
</dbReference>
<dbReference type="GO" id="GO:0000978">
    <property type="term" value="F:RNA polymerase II cis-regulatory region sequence-specific DNA binding"/>
    <property type="evidence" value="ECO:0007669"/>
    <property type="project" value="TreeGrafter"/>
</dbReference>
<dbReference type="PROSITE" id="PS51294">
    <property type="entry name" value="HTH_MYB"/>
    <property type="match status" value="1"/>
</dbReference>
<dbReference type="GO" id="GO:0001006">
    <property type="term" value="F:RNA polymerase III type 3 promoter sequence-specific DNA binding"/>
    <property type="evidence" value="ECO:0007669"/>
    <property type="project" value="TreeGrafter"/>
</dbReference>
<dbReference type="GO" id="GO:0019185">
    <property type="term" value="C:snRNA-activating protein complex"/>
    <property type="evidence" value="ECO:0007669"/>
    <property type="project" value="TreeGrafter"/>
</dbReference>
<feature type="region of interest" description="Disordered" evidence="5">
    <location>
        <begin position="57"/>
        <end position="78"/>
    </location>
</feature>
<feature type="compositionally biased region" description="Polar residues" evidence="5">
    <location>
        <begin position="243"/>
        <end position="268"/>
    </location>
</feature>
<dbReference type="EMBL" id="VRMN01000009">
    <property type="protein sequence ID" value="KAA8492415.1"/>
    <property type="molecule type" value="Genomic_DNA"/>
</dbReference>
<keyword evidence="2" id="KW-0238">DNA-binding</keyword>
<evidence type="ECO:0000259" key="7">
    <source>
        <dbReference type="PROSITE" id="PS51294"/>
    </source>
</evidence>
<evidence type="ECO:0000256" key="5">
    <source>
        <dbReference type="SAM" id="MobiDB-lite"/>
    </source>
</evidence>
<feature type="region of interest" description="Disordered" evidence="5">
    <location>
        <begin position="372"/>
        <end position="407"/>
    </location>
</feature>
<protein>
    <submittedName>
        <fullName evidence="8">Transcriptional activator Myb</fullName>
    </submittedName>
</protein>
<keyword evidence="3" id="KW-0804">Transcription</keyword>
<evidence type="ECO:0000313" key="9">
    <source>
        <dbReference type="Proteomes" id="UP000324585"/>
    </source>
</evidence>
<comment type="caution">
    <text evidence="8">The sequence shown here is derived from an EMBL/GenBank/DDBJ whole genome shotgun (WGS) entry which is preliminary data.</text>
</comment>
<keyword evidence="1" id="KW-0805">Transcription regulation</keyword>
<evidence type="ECO:0000259" key="6">
    <source>
        <dbReference type="PROSITE" id="PS50090"/>
    </source>
</evidence>
<dbReference type="PANTHER" id="PTHR46621">
    <property type="entry name" value="SNRNA-ACTIVATING PROTEIN COMPLEX SUBUNIT 4"/>
    <property type="match status" value="1"/>
</dbReference>
<feature type="region of interest" description="Disordered" evidence="5">
    <location>
        <begin position="93"/>
        <end position="140"/>
    </location>
</feature>
<evidence type="ECO:0000256" key="4">
    <source>
        <dbReference type="ARBA" id="ARBA00023242"/>
    </source>
</evidence>
<evidence type="ECO:0000256" key="2">
    <source>
        <dbReference type="ARBA" id="ARBA00023125"/>
    </source>
</evidence>
<accession>A0A5J4YMN4</accession>
<dbReference type="SUPFAM" id="SSF46689">
    <property type="entry name" value="Homeodomain-like"/>
    <property type="match status" value="1"/>
</dbReference>
<dbReference type="InterPro" id="IPR009057">
    <property type="entry name" value="Homeodomain-like_sf"/>
</dbReference>
<dbReference type="CDD" id="cd00167">
    <property type="entry name" value="SANT"/>
    <property type="match status" value="1"/>
</dbReference>
<dbReference type="AlphaFoldDB" id="A0A5J4YMN4"/>
<evidence type="ECO:0000256" key="3">
    <source>
        <dbReference type="ARBA" id="ARBA00023163"/>
    </source>
</evidence>
<feature type="domain" description="HTH myb-type" evidence="7">
    <location>
        <begin position="269"/>
        <end position="321"/>
    </location>
</feature>
<dbReference type="Proteomes" id="UP000324585">
    <property type="component" value="Unassembled WGS sequence"/>
</dbReference>
<gene>
    <name evidence="8" type="ORF">FVE85_7922</name>
</gene>
<dbReference type="InterPro" id="IPR051575">
    <property type="entry name" value="Myb-like_DNA-bd"/>
</dbReference>
<sequence>MVDANRRACRICSHAALNRAGNRSLRVQVTDAYKRLHQFGLLHSATPRGFQDEMVGKTQTETQAGRRSWSTGREAKEGGDVMLEMLGLRTYAMDDGDHGGAGRSSGLPNDGQKPPPSKPERSCLLWPSGRETSSQRRPASFPLVRAVDSVPVPMEGRPNASRPSLLALRNASFASSRQYVPVQNVRDHPAGTAPNKMALDFILNRPAESGVNSEPASGHPDPGTVSMGSHPSGAKTLPATGGVSRSSDRGTSGQNNLGHSPARNSSPGQRHRWTQEEDKILRRAVAEHGARDWSRLAEQYLPHRNCKQLRARYCYYLAEPEKRDLPFSEEQDRKILEMAAQGDPTQPRNWRLIAEQIAKSFTIVPSRVCDETMRTEDTRKPRAFRSMSSGKRRADEHAPTPRPVKTKSLVNVPDGVTLLDMPFEMDLSMRMVSSSLPNIPYSAPLTCTGRKGDAENESTQVKRKLESIN</sequence>
<dbReference type="Gene3D" id="1.10.10.60">
    <property type="entry name" value="Homeodomain-like"/>
    <property type="match status" value="1"/>
</dbReference>
<keyword evidence="9" id="KW-1185">Reference proteome</keyword>
<proteinExistence type="predicted"/>
<evidence type="ECO:0000256" key="1">
    <source>
        <dbReference type="ARBA" id="ARBA00023015"/>
    </source>
</evidence>
<feature type="compositionally biased region" description="Polar residues" evidence="5">
    <location>
        <begin position="57"/>
        <end position="71"/>
    </location>
</feature>
<dbReference type="PANTHER" id="PTHR46621:SF1">
    <property type="entry name" value="SNRNA-ACTIVATING PROTEIN COMPLEX SUBUNIT 4"/>
    <property type="match status" value="1"/>
</dbReference>
<feature type="domain" description="Myb-like" evidence="6">
    <location>
        <begin position="265"/>
        <end position="317"/>
    </location>
</feature>
<keyword evidence="4" id="KW-0539">Nucleus</keyword>
<dbReference type="SMART" id="SM00717">
    <property type="entry name" value="SANT"/>
    <property type="match status" value="1"/>
</dbReference>